<dbReference type="Proteomes" id="UP000549911">
    <property type="component" value="Unassembled WGS sequence"/>
</dbReference>
<reference evidence="2 3" key="2">
    <citation type="submission" date="2020-08" db="EMBL/GenBank/DDBJ databases">
        <title>The Agave Microbiome: Exploring the role of microbial communities in plant adaptations to desert environments.</title>
        <authorList>
            <person name="Partida-Martinez L.P."/>
        </authorList>
    </citation>
    <scope>NUCLEOTIDE SEQUENCE [LARGE SCALE GENOMIC DNA]</scope>
    <source>
        <strain evidence="2 3">AT2.17</strain>
    </source>
</reference>
<protein>
    <recommendedName>
        <fullName evidence="4">Alkaline shock response membrane anchor protein AmaP</fullName>
    </recommendedName>
</protein>
<accession>A0A7Y9GZ21</accession>
<proteinExistence type="predicted"/>
<evidence type="ECO:0000313" key="3">
    <source>
        <dbReference type="Proteomes" id="UP000549911"/>
    </source>
</evidence>
<keyword evidence="1" id="KW-0472">Membrane</keyword>
<evidence type="ECO:0000256" key="1">
    <source>
        <dbReference type="SAM" id="Phobius"/>
    </source>
</evidence>
<comment type="caution">
    <text evidence="2">The sequence shown here is derived from an EMBL/GenBank/DDBJ whole genome shotgun (WGS) entry which is preliminary data.</text>
</comment>
<reference evidence="2 3" key="1">
    <citation type="submission" date="2020-07" db="EMBL/GenBank/DDBJ databases">
        <authorList>
            <person name="Partida-Martinez L."/>
            <person name="Huntemann M."/>
            <person name="Clum A."/>
            <person name="Wang J."/>
            <person name="Palaniappan K."/>
            <person name="Ritter S."/>
            <person name="Chen I.-M."/>
            <person name="Stamatis D."/>
            <person name="Reddy T."/>
            <person name="O'Malley R."/>
            <person name="Daum C."/>
            <person name="Shapiro N."/>
            <person name="Ivanova N."/>
            <person name="Kyrpides N."/>
            <person name="Woyke T."/>
        </authorList>
    </citation>
    <scope>NUCLEOTIDE SEQUENCE [LARGE SCALE GENOMIC DNA]</scope>
    <source>
        <strain evidence="2 3">AT2.17</strain>
    </source>
</reference>
<evidence type="ECO:0008006" key="4">
    <source>
        <dbReference type="Google" id="ProtNLM"/>
    </source>
</evidence>
<sequence>MSTTRTDRALARPPASRPRAMAVAIVVACALVALAVVTVRDLAVSQGWATGQPWLPEAVSGLDRLEPTPAVLAIGTVVGLVGLVLLLAGLLPPKRRYVTAAEAEHLWSSPSALAEVARAAADRSQGVLSARAVRASRGRVLVEVATREDPSSSATAVGAAKENAAAAGTGLGASRVDVRAAKEDDA</sequence>
<gene>
    <name evidence="2" type="ORF">F4692_000074</name>
</gene>
<dbReference type="RefSeq" id="WP_179617686.1">
    <property type="nucleotide sequence ID" value="NZ_JACCBW010000001.1"/>
</dbReference>
<evidence type="ECO:0000313" key="2">
    <source>
        <dbReference type="EMBL" id="NYE34970.1"/>
    </source>
</evidence>
<name>A0A7Y9GZ21_9ACTN</name>
<feature type="transmembrane region" description="Helical" evidence="1">
    <location>
        <begin position="20"/>
        <end position="39"/>
    </location>
</feature>
<dbReference type="AlphaFoldDB" id="A0A7Y9GZ21"/>
<organism evidence="2 3">
    <name type="scientific">Nocardioides cavernae</name>
    <dbReference type="NCBI Taxonomy" id="1921566"/>
    <lineage>
        <taxon>Bacteria</taxon>
        <taxon>Bacillati</taxon>
        <taxon>Actinomycetota</taxon>
        <taxon>Actinomycetes</taxon>
        <taxon>Propionibacteriales</taxon>
        <taxon>Nocardioidaceae</taxon>
        <taxon>Nocardioides</taxon>
    </lineage>
</organism>
<keyword evidence="1" id="KW-0812">Transmembrane</keyword>
<feature type="transmembrane region" description="Helical" evidence="1">
    <location>
        <begin position="70"/>
        <end position="91"/>
    </location>
</feature>
<keyword evidence="1" id="KW-1133">Transmembrane helix</keyword>
<dbReference type="EMBL" id="JACCBW010000001">
    <property type="protein sequence ID" value="NYE34970.1"/>
    <property type="molecule type" value="Genomic_DNA"/>
</dbReference>
<keyword evidence="3" id="KW-1185">Reference proteome</keyword>